<evidence type="ECO:0000256" key="4">
    <source>
        <dbReference type="ARBA" id="ARBA00023015"/>
    </source>
</evidence>
<comment type="subunit">
    <text evidence="8">Component of the Mediator complex.</text>
</comment>
<evidence type="ECO:0000256" key="9">
    <source>
        <dbReference type="SAM" id="MobiDB-lite"/>
    </source>
</evidence>
<organism evidence="10 11">
    <name type="scientific">Niveomyces insectorum RCEF 264</name>
    <dbReference type="NCBI Taxonomy" id="1081102"/>
    <lineage>
        <taxon>Eukaryota</taxon>
        <taxon>Fungi</taxon>
        <taxon>Dikarya</taxon>
        <taxon>Ascomycota</taxon>
        <taxon>Pezizomycotina</taxon>
        <taxon>Sordariomycetes</taxon>
        <taxon>Hypocreomycetidae</taxon>
        <taxon>Hypocreales</taxon>
        <taxon>Cordycipitaceae</taxon>
        <taxon>Niveomyces</taxon>
    </lineage>
</organism>
<dbReference type="Pfam" id="PF09637">
    <property type="entry name" value="Med18"/>
    <property type="match status" value="1"/>
</dbReference>
<dbReference type="EMBL" id="AZHD01000017">
    <property type="protein sequence ID" value="OAA56201.1"/>
    <property type="molecule type" value="Genomic_DNA"/>
</dbReference>
<keyword evidence="6 8" id="KW-0539">Nucleus</keyword>
<dbReference type="Proteomes" id="UP000076874">
    <property type="component" value="Unassembled WGS sequence"/>
</dbReference>
<dbReference type="STRING" id="1081102.A0A162MBF7"/>
<dbReference type="PANTHER" id="PTHR13321:SF2">
    <property type="entry name" value="MEDIATOR OF RNA POLYMERASE II TRANSCRIPTION SUBUNIT 18"/>
    <property type="match status" value="1"/>
</dbReference>
<sequence>MHELFLTAVVPDAELERAKALLQGLSGMAAYASIQRVLYFAGPPQPRGLVVRRSLPTPLLPTQVRLWSELHQQLSRQSFVVQARYALQPADFGQPPLLSPVEGGGDGPAAVSTARLNSTPGTLRWTDIPDPTPGGGGNRLVMQRKKIEIADTRGLPAILQDNNYRFKAELVEESFAFFANNNEYALVRLHRLPTNPASGAGGMADMATATTVPQPLVALPPWDEVVSSAPTAAALPVDPAGQWLLFVRRHVLDDTSPEKMASALEALDAVRTQLAGAFFFRPVDRRAHDTRIERPVNNMPVPLPQRVRGTV</sequence>
<dbReference type="GO" id="GO:0006357">
    <property type="term" value="P:regulation of transcription by RNA polymerase II"/>
    <property type="evidence" value="ECO:0007669"/>
    <property type="project" value="InterPro"/>
</dbReference>
<comment type="subcellular location">
    <subcellularLocation>
        <location evidence="1 8">Nucleus</location>
    </subcellularLocation>
</comment>
<proteinExistence type="inferred from homology"/>
<evidence type="ECO:0000256" key="6">
    <source>
        <dbReference type="ARBA" id="ARBA00023242"/>
    </source>
</evidence>
<evidence type="ECO:0000313" key="10">
    <source>
        <dbReference type="EMBL" id="OAA56201.1"/>
    </source>
</evidence>
<comment type="caution">
    <text evidence="10">The sequence shown here is derived from an EMBL/GenBank/DDBJ whole genome shotgun (WGS) entry which is preliminary data.</text>
</comment>
<evidence type="ECO:0000256" key="8">
    <source>
        <dbReference type="RuleBase" id="RU364150"/>
    </source>
</evidence>
<protein>
    <recommendedName>
        <fullName evidence="3 8">Mediator of RNA polymerase II transcription subunit 18</fullName>
    </recommendedName>
    <alternativeName>
        <fullName evidence="7 8">Mediator complex subunit 18</fullName>
    </alternativeName>
</protein>
<evidence type="ECO:0000256" key="5">
    <source>
        <dbReference type="ARBA" id="ARBA00023163"/>
    </source>
</evidence>
<keyword evidence="4 8" id="KW-0805">Transcription regulation</keyword>
<accession>A0A162MBF7</accession>
<evidence type="ECO:0000256" key="2">
    <source>
        <dbReference type="ARBA" id="ARBA00009814"/>
    </source>
</evidence>
<dbReference type="GO" id="GO:0003712">
    <property type="term" value="F:transcription coregulator activity"/>
    <property type="evidence" value="ECO:0007669"/>
    <property type="project" value="InterPro"/>
</dbReference>
<evidence type="ECO:0000256" key="1">
    <source>
        <dbReference type="ARBA" id="ARBA00004123"/>
    </source>
</evidence>
<name>A0A162MBF7_9HYPO</name>
<dbReference type="GO" id="GO:0006369">
    <property type="term" value="P:termination of RNA polymerase II transcription"/>
    <property type="evidence" value="ECO:0007669"/>
    <property type="project" value="TreeGrafter"/>
</dbReference>
<evidence type="ECO:0000256" key="7">
    <source>
        <dbReference type="ARBA" id="ARBA00032012"/>
    </source>
</evidence>
<keyword evidence="5 8" id="KW-0804">Transcription</keyword>
<dbReference type="GO" id="GO:0016592">
    <property type="term" value="C:mediator complex"/>
    <property type="evidence" value="ECO:0007669"/>
    <property type="project" value="InterPro"/>
</dbReference>
<evidence type="ECO:0000313" key="11">
    <source>
        <dbReference type="Proteomes" id="UP000076874"/>
    </source>
</evidence>
<dbReference type="PANTHER" id="PTHR13321">
    <property type="entry name" value="MEDIATOR OF RNA POLYMERASE II TRANSCRIPTION, SUBUNIT 18"/>
    <property type="match status" value="1"/>
</dbReference>
<dbReference type="Gene3D" id="2.40.320.10">
    <property type="entry name" value="Hypothetical Protein Pfu-838710-001"/>
    <property type="match status" value="1"/>
</dbReference>
<dbReference type="GO" id="GO:0070847">
    <property type="term" value="C:core mediator complex"/>
    <property type="evidence" value="ECO:0007669"/>
    <property type="project" value="TreeGrafter"/>
</dbReference>
<comment type="similarity">
    <text evidence="2 8">Belongs to the Mediator complex subunit 18 family.</text>
</comment>
<feature type="region of interest" description="Disordered" evidence="9">
    <location>
        <begin position="120"/>
        <end position="139"/>
    </location>
</feature>
<comment type="function">
    <text evidence="8">Component of the Mediator complex, a coactivator involved in the regulated transcription of nearly all RNA polymerase II-dependent genes. Mediator functions as a bridge to convey information from gene-specific regulatory proteins to the basal RNA polymerase II transcription machinery. Mediator is recruited to promoters by direct interactions with regulatory proteins and serves as a scaffold for the assembly of a functional preinitiation complex with RNA polymerase II and the general transcription factors.</text>
</comment>
<keyword evidence="8" id="KW-0010">Activator</keyword>
<reference evidence="10 11" key="1">
    <citation type="journal article" date="2016" name="Genome Biol. Evol.">
        <title>Divergent and convergent evolution of fungal pathogenicity.</title>
        <authorList>
            <person name="Shang Y."/>
            <person name="Xiao G."/>
            <person name="Zheng P."/>
            <person name="Cen K."/>
            <person name="Zhan S."/>
            <person name="Wang C."/>
        </authorList>
    </citation>
    <scope>NUCLEOTIDE SEQUENCE [LARGE SCALE GENOMIC DNA]</scope>
    <source>
        <strain evidence="10 11">RCEF 264</strain>
    </source>
</reference>
<dbReference type="AlphaFoldDB" id="A0A162MBF7"/>
<gene>
    <name evidence="8" type="primary">MED18</name>
    <name evidence="10" type="ORF">SPI_07812</name>
</gene>
<keyword evidence="11" id="KW-1185">Reference proteome</keyword>
<dbReference type="InterPro" id="IPR019095">
    <property type="entry name" value="Mediator_Med18"/>
</dbReference>
<evidence type="ECO:0000256" key="3">
    <source>
        <dbReference type="ARBA" id="ARBA00019612"/>
    </source>
</evidence>
<dbReference type="OrthoDB" id="5348092at2759"/>